<evidence type="ECO:0000256" key="2">
    <source>
        <dbReference type="ARBA" id="ARBA00007236"/>
    </source>
</evidence>
<comment type="similarity">
    <text evidence="2">Belongs to the IL-17 family.</text>
</comment>
<keyword evidence="7" id="KW-1185">Reference proteome</keyword>
<proteinExistence type="inferred from homology"/>
<accession>A0AAE1A4A9</accession>
<sequence length="247" mass="27344">MFSASMKRMIRLSAAAVLTFLVFDHLPTPACSHAVGVSSPRNSQSGHMALSDAQREHIQGRRSTEFTGRSLRDHVSRAAASSTNPFLRVRRDVPGRSCSTPADLPVQVRELNAFLNNSDYIALMPQQDDSSLLPTGHQHSSCPAATGSWWPGQEVNLRSTCPWVWENLDNGQDAYPRYIRQARCMCLECVGADIHSCHENRLDVTIFRLKGCHDGLAVLEKTAVRVTVSCVCVAQRNNQIDHSFLDA</sequence>
<dbReference type="InterPro" id="IPR029034">
    <property type="entry name" value="Cystine-knot_cytokine"/>
</dbReference>
<dbReference type="EMBL" id="JAWDGP010002668">
    <property type="protein sequence ID" value="KAK3781089.1"/>
    <property type="molecule type" value="Genomic_DNA"/>
</dbReference>
<evidence type="ECO:0000256" key="1">
    <source>
        <dbReference type="ARBA" id="ARBA00004613"/>
    </source>
</evidence>
<feature type="signal peptide" evidence="5">
    <location>
        <begin position="1"/>
        <end position="32"/>
    </location>
</feature>
<name>A0AAE1A4A9_9GAST</name>
<gene>
    <name evidence="6" type="ORF">RRG08_010097</name>
</gene>
<dbReference type="Proteomes" id="UP001283361">
    <property type="component" value="Unassembled WGS sequence"/>
</dbReference>
<dbReference type="Pfam" id="PF06083">
    <property type="entry name" value="IL17"/>
    <property type="match status" value="1"/>
</dbReference>
<organism evidence="6 7">
    <name type="scientific">Elysia crispata</name>
    <name type="common">lettuce slug</name>
    <dbReference type="NCBI Taxonomy" id="231223"/>
    <lineage>
        <taxon>Eukaryota</taxon>
        <taxon>Metazoa</taxon>
        <taxon>Spiralia</taxon>
        <taxon>Lophotrochozoa</taxon>
        <taxon>Mollusca</taxon>
        <taxon>Gastropoda</taxon>
        <taxon>Heterobranchia</taxon>
        <taxon>Euthyneura</taxon>
        <taxon>Panpulmonata</taxon>
        <taxon>Sacoglossa</taxon>
        <taxon>Placobranchoidea</taxon>
        <taxon>Plakobranchidae</taxon>
        <taxon>Elysia</taxon>
    </lineage>
</organism>
<comment type="subcellular location">
    <subcellularLocation>
        <location evidence="1">Secreted</location>
    </subcellularLocation>
</comment>
<evidence type="ECO:0000256" key="3">
    <source>
        <dbReference type="ARBA" id="ARBA00022525"/>
    </source>
</evidence>
<evidence type="ECO:0000313" key="6">
    <source>
        <dbReference type="EMBL" id="KAK3781089.1"/>
    </source>
</evidence>
<dbReference type="InterPro" id="IPR010345">
    <property type="entry name" value="IL-17_fam"/>
</dbReference>
<comment type="caution">
    <text evidence="6">The sequence shown here is derived from an EMBL/GenBank/DDBJ whole genome shotgun (WGS) entry which is preliminary data.</text>
</comment>
<dbReference type="AlphaFoldDB" id="A0AAE1A4A9"/>
<dbReference type="GO" id="GO:0005576">
    <property type="term" value="C:extracellular region"/>
    <property type="evidence" value="ECO:0007669"/>
    <property type="project" value="UniProtKB-SubCell"/>
</dbReference>
<dbReference type="SUPFAM" id="SSF57501">
    <property type="entry name" value="Cystine-knot cytokines"/>
    <property type="match status" value="1"/>
</dbReference>
<keyword evidence="3" id="KW-0964">Secreted</keyword>
<evidence type="ECO:0008006" key="8">
    <source>
        <dbReference type="Google" id="ProtNLM"/>
    </source>
</evidence>
<keyword evidence="4 5" id="KW-0732">Signal</keyword>
<evidence type="ECO:0000256" key="4">
    <source>
        <dbReference type="ARBA" id="ARBA00022729"/>
    </source>
</evidence>
<reference evidence="6" key="1">
    <citation type="journal article" date="2023" name="G3 (Bethesda)">
        <title>A reference genome for the long-term kleptoplast-retaining sea slug Elysia crispata morphotype clarki.</title>
        <authorList>
            <person name="Eastman K.E."/>
            <person name="Pendleton A.L."/>
            <person name="Shaikh M.A."/>
            <person name="Suttiyut T."/>
            <person name="Ogas R."/>
            <person name="Tomko P."/>
            <person name="Gavelis G."/>
            <person name="Widhalm J.R."/>
            <person name="Wisecaver J.H."/>
        </authorList>
    </citation>
    <scope>NUCLEOTIDE SEQUENCE</scope>
    <source>
        <strain evidence="6">ECLA1</strain>
    </source>
</reference>
<dbReference type="Gene3D" id="2.10.90.10">
    <property type="entry name" value="Cystine-knot cytokines"/>
    <property type="match status" value="1"/>
</dbReference>
<feature type="chain" id="PRO_5042234160" description="Interleukin 17-like protein" evidence="5">
    <location>
        <begin position="33"/>
        <end position="247"/>
    </location>
</feature>
<dbReference type="GO" id="GO:0005125">
    <property type="term" value="F:cytokine activity"/>
    <property type="evidence" value="ECO:0007669"/>
    <property type="project" value="InterPro"/>
</dbReference>
<evidence type="ECO:0000313" key="7">
    <source>
        <dbReference type="Proteomes" id="UP001283361"/>
    </source>
</evidence>
<protein>
    <recommendedName>
        <fullName evidence="8">Interleukin 17-like protein</fullName>
    </recommendedName>
</protein>
<evidence type="ECO:0000256" key="5">
    <source>
        <dbReference type="SAM" id="SignalP"/>
    </source>
</evidence>